<dbReference type="AlphaFoldDB" id="A0A9N9NBS8"/>
<gene>
    <name evidence="1" type="ORF">FCALED_LOCUS14366</name>
</gene>
<sequence length="121" mass="14194">MVPLVGNYVEFGHVFGRKLWNSRSYVNSRASALESPKTIQEYYDSFPEFLNDFFFVVENLNETPPVIEPQPKRRKMTSTRHRTTEDETEILCALKIYKDYLPDDAIASVREKLSEVWTVKK</sequence>
<proteinExistence type="predicted"/>
<keyword evidence="2" id="KW-1185">Reference proteome</keyword>
<dbReference type="Proteomes" id="UP000789570">
    <property type="component" value="Unassembled WGS sequence"/>
</dbReference>
<accession>A0A9N9NBS8</accession>
<feature type="non-terminal residue" evidence="1">
    <location>
        <position position="121"/>
    </location>
</feature>
<dbReference type="OrthoDB" id="2442827at2759"/>
<evidence type="ECO:0000313" key="1">
    <source>
        <dbReference type="EMBL" id="CAG8720533.1"/>
    </source>
</evidence>
<organism evidence="1 2">
    <name type="scientific">Funneliformis caledonium</name>
    <dbReference type="NCBI Taxonomy" id="1117310"/>
    <lineage>
        <taxon>Eukaryota</taxon>
        <taxon>Fungi</taxon>
        <taxon>Fungi incertae sedis</taxon>
        <taxon>Mucoromycota</taxon>
        <taxon>Glomeromycotina</taxon>
        <taxon>Glomeromycetes</taxon>
        <taxon>Glomerales</taxon>
        <taxon>Glomeraceae</taxon>
        <taxon>Funneliformis</taxon>
    </lineage>
</organism>
<dbReference type="EMBL" id="CAJVPQ010010139">
    <property type="protein sequence ID" value="CAG8720533.1"/>
    <property type="molecule type" value="Genomic_DNA"/>
</dbReference>
<name>A0A9N9NBS8_9GLOM</name>
<comment type="caution">
    <text evidence="1">The sequence shown here is derived from an EMBL/GenBank/DDBJ whole genome shotgun (WGS) entry which is preliminary data.</text>
</comment>
<reference evidence="1" key="1">
    <citation type="submission" date="2021-06" db="EMBL/GenBank/DDBJ databases">
        <authorList>
            <person name="Kallberg Y."/>
            <person name="Tangrot J."/>
            <person name="Rosling A."/>
        </authorList>
    </citation>
    <scope>NUCLEOTIDE SEQUENCE</scope>
    <source>
        <strain evidence="1">UK204</strain>
    </source>
</reference>
<evidence type="ECO:0000313" key="2">
    <source>
        <dbReference type="Proteomes" id="UP000789570"/>
    </source>
</evidence>
<protein>
    <submittedName>
        <fullName evidence="1">629_t:CDS:1</fullName>
    </submittedName>
</protein>